<keyword evidence="3" id="KW-1185">Reference proteome</keyword>
<evidence type="ECO:0000259" key="1">
    <source>
        <dbReference type="PROSITE" id="PS50994"/>
    </source>
</evidence>
<name>A0ABQ1DZY6_9FIRM</name>
<dbReference type="InterPro" id="IPR001584">
    <property type="entry name" value="Integrase_cat-core"/>
</dbReference>
<feature type="domain" description="Integrase catalytic" evidence="1">
    <location>
        <begin position="36"/>
        <end position="113"/>
    </location>
</feature>
<organism evidence="2 3">
    <name type="scientific">Butyricicoccus faecihominis</name>
    <dbReference type="NCBI Taxonomy" id="1712515"/>
    <lineage>
        <taxon>Bacteria</taxon>
        <taxon>Bacillati</taxon>
        <taxon>Bacillota</taxon>
        <taxon>Clostridia</taxon>
        <taxon>Eubacteriales</taxon>
        <taxon>Butyricicoccaceae</taxon>
        <taxon>Butyricicoccus</taxon>
    </lineage>
</organism>
<evidence type="ECO:0000313" key="3">
    <source>
        <dbReference type="Proteomes" id="UP000620147"/>
    </source>
</evidence>
<dbReference type="RefSeq" id="WP_188886304.1">
    <property type="nucleotide sequence ID" value="NZ_BLYJ01000015.1"/>
</dbReference>
<accession>A0ABQ1DZY6</accession>
<dbReference type="Pfam" id="PF00665">
    <property type="entry name" value="rve"/>
    <property type="match status" value="1"/>
</dbReference>
<comment type="caution">
    <text evidence="2">The sequence shown here is derived from an EMBL/GenBank/DDBJ whole genome shotgun (WGS) entry which is preliminary data.</text>
</comment>
<dbReference type="SUPFAM" id="SSF53098">
    <property type="entry name" value="Ribonuclease H-like"/>
    <property type="match status" value="1"/>
</dbReference>
<dbReference type="PANTHER" id="PTHR46889:SF4">
    <property type="entry name" value="TRANSPOSASE INSO FOR INSERTION SEQUENCE ELEMENT IS911B-RELATED"/>
    <property type="match status" value="1"/>
</dbReference>
<protein>
    <recommendedName>
        <fullName evidence="1">Integrase catalytic domain-containing protein</fullName>
    </recommendedName>
</protein>
<dbReference type="InterPro" id="IPR050900">
    <property type="entry name" value="Transposase_IS3/IS150/IS904"/>
</dbReference>
<dbReference type="PANTHER" id="PTHR46889">
    <property type="entry name" value="TRANSPOSASE INSF FOR INSERTION SEQUENCE IS3B-RELATED"/>
    <property type="match status" value="1"/>
</dbReference>
<reference evidence="2 3" key="1">
    <citation type="submission" date="2020-06" db="EMBL/GenBank/DDBJ databases">
        <title>Characterization of fructooligosaccharide metabolism and fructooligosaccharide-degrading enzymes in human commensal butyrate producers.</title>
        <authorList>
            <person name="Tanno H."/>
            <person name="Fujii T."/>
            <person name="Hirano K."/>
            <person name="Maeno S."/>
            <person name="Tonozuka T."/>
            <person name="Sakamoto M."/>
            <person name="Ohkuma M."/>
            <person name="Tochio T."/>
            <person name="Endo A."/>
        </authorList>
    </citation>
    <scope>NUCLEOTIDE SEQUENCE [LARGE SCALE GENOMIC DNA]</scope>
    <source>
        <strain evidence="2 3">JCM 31056</strain>
    </source>
</reference>
<dbReference type="Proteomes" id="UP000620147">
    <property type="component" value="Unassembled WGS sequence"/>
</dbReference>
<dbReference type="InterPro" id="IPR036397">
    <property type="entry name" value="RNaseH_sf"/>
</dbReference>
<proteinExistence type="predicted"/>
<gene>
    <name evidence="2" type="ORF">BUFA31_14300</name>
</gene>
<dbReference type="InterPro" id="IPR012337">
    <property type="entry name" value="RNaseH-like_sf"/>
</dbReference>
<dbReference type="Gene3D" id="3.30.420.10">
    <property type="entry name" value="Ribonuclease H-like superfamily/Ribonuclease H"/>
    <property type="match status" value="1"/>
</dbReference>
<dbReference type="EMBL" id="BLYJ01000015">
    <property type="protein sequence ID" value="GFO88266.1"/>
    <property type="molecule type" value="Genomic_DNA"/>
</dbReference>
<sequence>MKQVGVQGANRKKTRYSSYRGEITPAVPNLLKRDFHVNRPNEKWLTDITEFAIPADKVYLSPIIDCLNGMSVCWRIGTSPSAELTNGMLDKAIYLLKVGEHPIVHTDRGCHYR</sequence>
<evidence type="ECO:0000313" key="2">
    <source>
        <dbReference type="EMBL" id="GFO88266.1"/>
    </source>
</evidence>
<dbReference type="PROSITE" id="PS50994">
    <property type="entry name" value="INTEGRASE"/>
    <property type="match status" value="1"/>
</dbReference>